<evidence type="ECO:0000313" key="1">
    <source>
        <dbReference type="EMBL" id="CAG8554803.1"/>
    </source>
</evidence>
<name>A0ACA9M1M9_9GLOM</name>
<dbReference type="EMBL" id="CAJVPM010008405">
    <property type="protein sequence ID" value="CAG8554803.1"/>
    <property type="molecule type" value="Genomic_DNA"/>
</dbReference>
<feature type="non-terminal residue" evidence="1">
    <location>
        <position position="1"/>
    </location>
</feature>
<accession>A0ACA9M1M9</accession>
<evidence type="ECO:0000313" key="2">
    <source>
        <dbReference type="Proteomes" id="UP000789860"/>
    </source>
</evidence>
<gene>
    <name evidence="1" type="ORF">SCALOS_LOCUS5304</name>
</gene>
<dbReference type="Proteomes" id="UP000789860">
    <property type="component" value="Unassembled WGS sequence"/>
</dbReference>
<sequence>DMLNLHSNQEKYDIILSSETIYNINSIPKIYNIIKHTLKYPSGIAYIAAKTIYFGVGGGILPFCQLIEQDGIFNVNIVYTKIAHVKREIIKLSFL</sequence>
<reference evidence="1" key="1">
    <citation type="submission" date="2021-06" db="EMBL/GenBank/DDBJ databases">
        <authorList>
            <person name="Kallberg Y."/>
            <person name="Tangrot J."/>
            <person name="Rosling A."/>
        </authorList>
    </citation>
    <scope>NUCLEOTIDE SEQUENCE</scope>
    <source>
        <strain evidence="1">AU212A</strain>
    </source>
</reference>
<protein>
    <submittedName>
        <fullName evidence="1">9738_t:CDS:1</fullName>
    </submittedName>
</protein>
<comment type="caution">
    <text evidence="1">The sequence shown here is derived from an EMBL/GenBank/DDBJ whole genome shotgun (WGS) entry which is preliminary data.</text>
</comment>
<organism evidence="1 2">
    <name type="scientific">Scutellospora calospora</name>
    <dbReference type="NCBI Taxonomy" id="85575"/>
    <lineage>
        <taxon>Eukaryota</taxon>
        <taxon>Fungi</taxon>
        <taxon>Fungi incertae sedis</taxon>
        <taxon>Mucoromycota</taxon>
        <taxon>Glomeromycotina</taxon>
        <taxon>Glomeromycetes</taxon>
        <taxon>Diversisporales</taxon>
        <taxon>Gigasporaceae</taxon>
        <taxon>Scutellospora</taxon>
    </lineage>
</organism>
<keyword evidence="2" id="KW-1185">Reference proteome</keyword>
<proteinExistence type="predicted"/>